<dbReference type="Gene3D" id="3.40.190.10">
    <property type="entry name" value="Periplasmic binding protein-like II"/>
    <property type="match status" value="2"/>
</dbReference>
<dbReference type="InterPro" id="IPR006311">
    <property type="entry name" value="TAT_signal"/>
</dbReference>
<comment type="caution">
    <text evidence="2">The sequence shown here is derived from an EMBL/GenBank/DDBJ whole genome shotgun (WGS) entry which is preliminary data.</text>
</comment>
<sequence length="344" mass="36724">MLNRRTFVKSVAAGTAVLGGSGLGLTKGLAAGAEALVLNVPGNTLGVHVPYMAAINEVLPEQEQPAGIWHRVPKLQTITQSILAGAVDIGAGDAISTLRAVEAGADLKIIGNAFVHTSLVFVVNADKVQEPKDLEKSDVMIAVNSKGDFTHVMVVGPMTQAGVDMDNVSVIKMGGSGNRMRALMAGKVDGVPLHFDQAAELAATGNFKVLIEPAKFYDTFLGEVWITSGEWLKNADNRNRAKELLKATITAFRRTNRSPEWYAEMYRKYGTKDSMKTASAEEIEVVRQALGVDIGCWPDNGGHSKAVYEKLLPVYKSAGAINGSVDLDAVVDTSLVEEVLAEMN</sequence>
<evidence type="ECO:0000313" key="3">
    <source>
        <dbReference type="Proteomes" id="UP001431221"/>
    </source>
</evidence>
<dbReference type="PANTHER" id="PTHR30024">
    <property type="entry name" value="ALIPHATIC SULFONATES-BINDING PROTEIN-RELATED"/>
    <property type="match status" value="1"/>
</dbReference>
<dbReference type="SUPFAM" id="SSF53850">
    <property type="entry name" value="Periplasmic binding protein-like II"/>
    <property type="match status" value="1"/>
</dbReference>
<dbReference type="Pfam" id="PF09084">
    <property type="entry name" value="NMT1"/>
    <property type="match status" value="1"/>
</dbReference>
<dbReference type="RefSeq" id="WP_248160164.1">
    <property type="nucleotide sequence ID" value="NZ_JALNMJ010000046.1"/>
</dbReference>
<dbReference type="PROSITE" id="PS51318">
    <property type="entry name" value="TAT"/>
    <property type="match status" value="1"/>
</dbReference>
<feature type="domain" description="SsuA/THI5-like" evidence="1">
    <location>
        <begin position="77"/>
        <end position="256"/>
    </location>
</feature>
<dbReference type="InterPro" id="IPR015168">
    <property type="entry name" value="SsuA/THI5"/>
</dbReference>
<dbReference type="PANTHER" id="PTHR30024:SF42">
    <property type="entry name" value="ALIPHATIC SULFONATES-BINDING PROTEIN-RELATED"/>
    <property type="match status" value="1"/>
</dbReference>
<name>A0ABT0H3E2_9HYPH</name>
<reference evidence="2" key="1">
    <citation type="submission" date="2022-04" db="EMBL/GenBank/DDBJ databases">
        <title>Roseibium sp. CAU 1639 isolated from mud.</title>
        <authorList>
            <person name="Kim W."/>
        </authorList>
    </citation>
    <scope>NUCLEOTIDE SEQUENCE</scope>
    <source>
        <strain evidence="2">CAU 1639</strain>
    </source>
</reference>
<keyword evidence="3" id="KW-1185">Reference proteome</keyword>
<proteinExistence type="predicted"/>
<protein>
    <submittedName>
        <fullName evidence="2">ABC transporter substrate-binding protein</fullName>
    </submittedName>
</protein>
<organism evidence="2 3">
    <name type="scientific">Roseibium sediminicola</name>
    <dbReference type="NCBI Taxonomy" id="2933272"/>
    <lineage>
        <taxon>Bacteria</taxon>
        <taxon>Pseudomonadati</taxon>
        <taxon>Pseudomonadota</taxon>
        <taxon>Alphaproteobacteria</taxon>
        <taxon>Hyphomicrobiales</taxon>
        <taxon>Stappiaceae</taxon>
        <taxon>Roseibium</taxon>
    </lineage>
</organism>
<evidence type="ECO:0000259" key="1">
    <source>
        <dbReference type="Pfam" id="PF09084"/>
    </source>
</evidence>
<dbReference type="EMBL" id="JALNMJ010000046">
    <property type="protein sequence ID" value="MCK7616171.1"/>
    <property type="molecule type" value="Genomic_DNA"/>
</dbReference>
<accession>A0ABT0H3E2</accession>
<evidence type="ECO:0000313" key="2">
    <source>
        <dbReference type="EMBL" id="MCK7616171.1"/>
    </source>
</evidence>
<dbReference type="Proteomes" id="UP001431221">
    <property type="component" value="Unassembled WGS sequence"/>
</dbReference>
<gene>
    <name evidence="2" type="ORF">M0H32_28825</name>
</gene>